<organism evidence="5 6">
    <name type="scientific">Blastochloris sulfoviridis</name>
    <dbReference type="NCBI Taxonomy" id="50712"/>
    <lineage>
        <taxon>Bacteria</taxon>
        <taxon>Pseudomonadati</taxon>
        <taxon>Pseudomonadota</taxon>
        <taxon>Alphaproteobacteria</taxon>
        <taxon>Hyphomicrobiales</taxon>
        <taxon>Blastochloridaceae</taxon>
        <taxon>Blastochloris</taxon>
    </lineage>
</organism>
<dbReference type="EMBL" id="VWPL01000005">
    <property type="protein sequence ID" value="KAA5602638.1"/>
    <property type="molecule type" value="Genomic_DNA"/>
</dbReference>
<keyword evidence="6" id="KW-1185">Reference proteome</keyword>
<dbReference type="PROSITE" id="PS01124">
    <property type="entry name" value="HTH_ARAC_FAMILY_2"/>
    <property type="match status" value="1"/>
</dbReference>
<gene>
    <name evidence="5" type="ORF">F1193_03900</name>
</gene>
<dbReference type="PANTHER" id="PTHR47893:SF1">
    <property type="entry name" value="REGULATORY PROTEIN PCHR"/>
    <property type="match status" value="1"/>
</dbReference>
<keyword evidence="2" id="KW-0238">DNA-binding</keyword>
<dbReference type="Proteomes" id="UP000323886">
    <property type="component" value="Unassembled WGS sequence"/>
</dbReference>
<dbReference type="Gene3D" id="1.10.10.60">
    <property type="entry name" value="Homeodomain-like"/>
    <property type="match status" value="1"/>
</dbReference>
<evidence type="ECO:0000256" key="2">
    <source>
        <dbReference type="ARBA" id="ARBA00023125"/>
    </source>
</evidence>
<evidence type="ECO:0000256" key="1">
    <source>
        <dbReference type="ARBA" id="ARBA00023015"/>
    </source>
</evidence>
<protein>
    <submittedName>
        <fullName evidence="5">Helix-turn-helix transcriptional regulator</fullName>
    </submittedName>
</protein>
<dbReference type="SMART" id="SM00342">
    <property type="entry name" value="HTH_ARAC"/>
    <property type="match status" value="1"/>
</dbReference>
<dbReference type="GO" id="GO:0003700">
    <property type="term" value="F:DNA-binding transcription factor activity"/>
    <property type="evidence" value="ECO:0007669"/>
    <property type="project" value="InterPro"/>
</dbReference>
<sequence length="368" mass="40926">MAGQRRAWYANANANAIYSHTLCFYLHRPRAGWQPMNRRNNVAWGRAVPPADADRTLSVADMIGSCPNIEKMWAGVDEIAIDEHTAFAYGQFWFNAVRPSVFTSGCRFRYLHDIPVSGVYQASIFVGMLTAGCHAADVEGRSITTDRIGVPTLIALGEPMRFRTHFRAGQTCDMSGFFVEAEGLAPLLDDLQLAPLRGCRCGLQFRQFERAERLRAALLDLAANPYAGALARLYAEARILAAIFEIAIDLDGAATACPTLSRLRREQAERVQAMLESALADPPTIGQIAREIGVNETTLRRSFKQAFGVTIIDYLRDRRLDVARVLLRENRLTVAQIAYRVGFASPGNFATAYRRRFGHPPRSELRAS</sequence>
<keyword evidence="1" id="KW-0805">Transcription regulation</keyword>
<dbReference type="InterPro" id="IPR018062">
    <property type="entry name" value="HTH_AraC-typ_CS"/>
</dbReference>
<dbReference type="InterPro" id="IPR009057">
    <property type="entry name" value="Homeodomain-like_sf"/>
</dbReference>
<evidence type="ECO:0000313" key="5">
    <source>
        <dbReference type="EMBL" id="KAA5602638.1"/>
    </source>
</evidence>
<dbReference type="OrthoDB" id="9802263at2"/>
<name>A0A5M6I4C3_9HYPH</name>
<dbReference type="AlphaFoldDB" id="A0A5M6I4C3"/>
<evidence type="ECO:0000259" key="4">
    <source>
        <dbReference type="PROSITE" id="PS01124"/>
    </source>
</evidence>
<evidence type="ECO:0000313" key="6">
    <source>
        <dbReference type="Proteomes" id="UP000323886"/>
    </source>
</evidence>
<accession>A0A5M6I4C3</accession>
<dbReference type="PANTHER" id="PTHR47893">
    <property type="entry name" value="REGULATORY PROTEIN PCHR"/>
    <property type="match status" value="1"/>
</dbReference>
<dbReference type="SUPFAM" id="SSF46689">
    <property type="entry name" value="Homeodomain-like"/>
    <property type="match status" value="2"/>
</dbReference>
<keyword evidence="3" id="KW-0804">Transcription</keyword>
<dbReference type="GO" id="GO:0043565">
    <property type="term" value="F:sequence-specific DNA binding"/>
    <property type="evidence" value="ECO:0007669"/>
    <property type="project" value="InterPro"/>
</dbReference>
<feature type="domain" description="HTH araC/xylS-type" evidence="4">
    <location>
        <begin position="269"/>
        <end position="367"/>
    </location>
</feature>
<evidence type="ECO:0000256" key="3">
    <source>
        <dbReference type="ARBA" id="ARBA00023163"/>
    </source>
</evidence>
<dbReference type="PROSITE" id="PS00041">
    <property type="entry name" value="HTH_ARAC_FAMILY_1"/>
    <property type="match status" value="1"/>
</dbReference>
<dbReference type="InterPro" id="IPR018060">
    <property type="entry name" value="HTH_AraC"/>
</dbReference>
<reference evidence="5 6" key="1">
    <citation type="submission" date="2019-09" db="EMBL/GenBank/DDBJ databases">
        <title>Draft Whole-Genome sequence of Blastochloris sulfoviridis DSM 729.</title>
        <authorList>
            <person name="Meyer T.E."/>
            <person name="Kyndt J.A."/>
        </authorList>
    </citation>
    <scope>NUCLEOTIDE SEQUENCE [LARGE SCALE GENOMIC DNA]</scope>
    <source>
        <strain evidence="5 6">DSM 729</strain>
    </source>
</reference>
<dbReference type="Pfam" id="PF12833">
    <property type="entry name" value="HTH_18"/>
    <property type="match status" value="1"/>
</dbReference>
<proteinExistence type="predicted"/>
<comment type="caution">
    <text evidence="5">The sequence shown here is derived from an EMBL/GenBank/DDBJ whole genome shotgun (WGS) entry which is preliminary data.</text>
</comment>
<dbReference type="InterPro" id="IPR053142">
    <property type="entry name" value="PchR_regulatory_protein"/>
</dbReference>